<gene>
    <name evidence="1" type="ORF">Tci_056050</name>
</gene>
<reference evidence="1" key="1">
    <citation type="journal article" date="2019" name="Sci. Rep.">
        <title>Draft genome of Tanacetum cinerariifolium, the natural source of mosquito coil.</title>
        <authorList>
            <person name="Yamashiro T."/>
            <person name="Shiraishi A."/>
            <person name="Satake H."/>
            <person name="Nakayama K."/>
        </authorList>
    </citation>
    <scope>NUCLEOTIDE SEQUENCE</scope>
</reference>
<dbReference type="SUPFAM" id="SSF53254">
    <property type="entry name" value="Phosphoglycerate mutase-like"/>
    <property type="match status" value="1"/>
</dbReference>
<accession>A0A6L2NG75</accession>
<dbReference type="Gene3D" id="3.40.50.1240">
    <property type="entry name" value="Phosphoglycerate mutase-like"/>
    <property type="match status" value="2"/>
</dbReference>
<dbReference type="AlphaFoldDB" id="A0A6L2NG75"/>
<dbReference type="InterPro" id="IPR005952">
    <property type="entry name" value="Phosphogly_mut1"/>
</dbReference>
<organism evidence="1">
    <name type="scientific">Tanacetum cinerariifolium</name>
    <name type="common">Dalmatian daisy</name>
    <name type="synonym">Chrysanthemum cinerariifolium</name>
    <dbReference type="NCBI Taxonomy" id="118510"/>
    <lineage>
        <taxon>Eukaryota</taxon>
        <taxon>Viridiplantae</taxon>
        <taxon>Streptophyta</taxon>
        <taxon>Embryophyta</taxon>
        <taxon>Tracheophyta</taxon>
        <taxon>Spermatophyta</taxon>
        <taxon>Magnoliopsida</taxon>
        <taxon>eudicotyledons</taxon>
        <taxon>Gunneridae</taxon>
        <taxon>Pentapetalae</taxon>
        <taxon>asterids</taxon>
        <taxon>campanulids</taxon>
        <taxon>Asterales</taxon>
        <taxon>Asteraceae</taxon>
        <taxon>Asteroideae</taxon>
        <taxon>Anthemideae</taxon>
        <taxon>Anthemidinae</taxon>
        <taxon>Tanacetum</taxon>
    </lineage>
</organism>
<protein>
    <submittedName>
        <fullName evidence="1">2,3-bisphosphoglycerate-dependent phosphoglycerate mutase-like</fullName>
    </submittedName>
</protein>
<evidence type="ECO:0000313" key="1">
    <source>
        <dbReference type="EMBL" id="GEU84072.1"/>
    </source>
</evidence>
<dbReference type="PANTHER" id="PTHR11931">
    <property type="entry name" value="PHOSPHOGLYCERATE MUTASE"/>
    <property type="match status" value="1"/>
</dbReference>
<dbReference type="EMBL" id="BKCJ010008813">
    <property type="protein sequence ID" value="GEU84072.1"/>
    <property type="molecule type" value="Genomic_DNA"/>
</dbReference>
<comment type="caution">
    <text evidence="1">The sequence shown here is derived from an EMBL/GenBank/DDBJ whole genome shotgun (WGS) entry which is preliminary data.</text>
</comment>
<sequence length="332" mass="37500">MKYEFVALAAAGKEAEWLKNLLFEISLWVKPIAHISIQCDSVATLAKTYSQMYNGNSRHLGARHIMIRVLITNGVRTEAHVLQIIPMMCLKPGDKEDEVTNFSKGFGHTVNGSGELDSHLRIEESFRVQDSDKTKGNNVVGPSVINVIEHNNSFGYNDNKGKRKYHDTKEIAKMVTLETKPIDQVPIVLHNESEQAQSWSQIFSQDTEKQCIPVVTAWQLNERMYGELQGLNKQETADKYGKEQVEPQLQAGKNVMIAAHGNSLRSIIMYLDKLTSQEVISLELSTGIPMLYIVKDEKYIRRGSPAAPSEASVYAYTKNLARYREKLDEMVH</sequence>
<dbReference type="GO" id="GO:0006096">
    <property type="term" value="P:glycolytic process"/>
    <property type="evidence" value="ECO:0007669"/>
    <property type="project" value="InterPro"/>
</dbReference>
<name>A0A6L2NG75_TANCI</name>
<dbReference type="InterPro" id="IPR029033">
    <property type="entry name" value="His_PPase_superfam"/>
</dbReference>
<proteinExistence type="predicted"/>
<dbReference type="GO" id="GO:0016868">
    <property type="term" value="F:intramolecular phosphotransferase activity"/>
    <property type="evidence" value="ECO:0007669"/>
    <property type="project" value="InterPro"/>
</dbReference>